<dbReference type="AlphaFoldDB" id="A0ABD3X334"/>
<protein>
    <submittedName>
        <fullName evidence="1">Uncharacterized protein</fullName>
    </submittedName>
</protein>
<accession>A0ABD3X334</accession>
<proteinExistence type="predicted"/>
<comment type="caution">
    <text evidence="1">The sequence shown here is derived from an EMBL/GenBank/DDBJ whole genome shotgun (WGS) entry which is preliminary data.</text>
</comment>
<gene>
    <name evidence="1" type="ORF">ACJMK2_031567</name>
</gene>
<dbReference type="Proteomes" id="UP001634394">
    <property type="component" value="Unassembled WGS sequence"/>
</dbReference>
<name>A0ABD3X334_SINWO</name>
<evidence type="ECO:0000313" key="1">
    <source>
        <dbReference type="EMBL" id="KAL3879265.1"/>
    </source>
</evidence>
<reference evidence="1 2" key="1">
    <citation type="submission" date="2024-11" db="EMBL/GenBank/DDBJ databases">
        <title>Chromosome-level genome assembly of the freshwater bivalve Anodonta woodiana.</title>
        <authorList>
            <person name="Chen X."/>
        </authorList>
    </citation>
    <scope>NUCLEOTIDE SEQUENCE [LARGE SCALE GENOMIC DNA]</scope>
    <source>
        <strain evidence="1">MN2024</strain>
        <tissue evidence="1">Gills</tissue>
    </source>
</reference>
<dbReference type="EMBL" id="JBJQND010000004">
    <property type="protein sequence ID" value="KAL3879265.1"/>
    <property type="molecule type" value="Genomic_DNA"/>
</dbReference>
<organism evidence="1 2">
    <name type="scientific">Sinanodonta woodiana</name>
    <name type="common">Chinese pond mussel</name>
    <name type="synonym">Anodonta woodiana</name>
    <dbReference type="NCBI Taxonomy" id="1069815"/>
    <lineage>
        <taxon>Eukaryota</taxon>
        <taxon>Metazoa</taxon>
        <taxon>Spiralia</taxon>
        <taxon>Lophotrochozoa</taxon>
        <taxon>Mollusca</taxon>
        <taxon>Bivalvia</taxon>
        <taxon>Autobranchia</taxon>
        <taxon>Heteroconchia</taxon>
        <taxon>Palaeoheterodonta</taxon>
        <taxon>Unionida</taxon>
        <taxon>Unionoidea</taxon>
        <taxon>Unionidae</taxon>
        <taxon>Unioninae</taxon>
        <taxon>Sinanodonta</taxon>
    </lineage>
</organism>
<evidence type="ECO:0000313" key="2">
    <source>
        <dbReference type="Proteomes" id="UP001634394"/>
    </source>
</evidence>
<sequence length="153" mass="17377">MSYSTEIPKLLQQPDSTLNRMSPSRGRALNQALSFMRNPSGLQNRKYGSLTPSECICNRKLQNILCRSCGNVFSGRVRKLCLNHPNEIHLMDFFCCPVCKTESLQEFGVCERKKSAEGLNNSPHEKNKSAQIWQICNRRDSLEGELIERQGNA</sequence>
<keyword evidence="2" id="KW-1185">Reference proteome</keyword>